<feature type="transmembrane region" description="Helical" evidence="1">
    <location>
        <begin position="111"/>
        <end position="131"/>
    </location>
</feature>
<name>A0A9P9EEI5_9PLEO</name>
<sequence>MSFASFKPRNLHLRNTSSNYVELNHYPNHSTYEPQHIPKADDKTFETNQTPARQWPTRSQRVWALTPLRAYIFFFDVLLASTPIMFIALAIMAARLNTRETGEYGRHLQKILLLSPTIFPVIFAALMGRCFKHIGLYWAERGITLGRLEQLVGCHSLFSALERQASLRAWSILGMLLTIVWFLSPLGGQSALRLLDTKDRIIESNTTYHYLDPLAIRNSFLQGSSALNSGRITYVPLFLAALLSSSQYQATPMDLWGNVKMPAWREVANSSKNDWKAIDYSKNVSYASLIGIPVAGLRGPGRSQFTLKTRQWDITCDKITIMSEKDAQFGNRSSTFKLEPAWDPTTNRTSTCGAYPCAFLLKSRNSARNYTVAQCQATYEYFEARIHCQRVSCRPDIVRKLELFGDGYNAGDDNFTRTNLINHQLSILPGVDQFAVVDAGSRLSSNAEKWMVNPWKFIDATPGNVDLQNLSLPILGERLGIVWNTFWQSTYATNALAGNLPQNLTELAILDRTMSFNATSVNVTSEPFTTYKTNWIWFSTLLICSIILQIAAYAGLVLKYLTLAPDIIGYASSLTLMNPYVPTPTGGTTLNGLERASLLHDMQIKIGDVCPNEPVGAIAVAQAGDGRIGRLDRNREYI</sequence>
<organism evidence="2 3">
    <name type="scientific">Dendryphion nanum</name>
    <dbReference type="NCBI Taxonomy" id="256645"/>
    <lineage>
        <taxon>Eukaryota</taxon>
        <taxon>Fungi</taxon>
        <taxon>Dikarya</taxon>
        <taxon>Ascomycota</taxon>
        <taxon>Pezizomycotina</taxon>
        <taxon>Dothideomycetes</taxon>
        <taxon>Pleosporomycetidae</taxon>
        <taxon>Pleosporales</taxon>
        <taxon>Torulaceae</taxon>
        <taxon>Dendryphion</taxon>
    </lineage>
</organism>
<evidence type="ECO:0000313" key="2">
    <source>
        <dbReference type="EMBL" id="KAH7135982.1"/>
    </source>
</evidence>
<dbReference type="AlphaFoldDB" id="A0A9P9EEI5"/>
<evidence type="ECO:0000256" key="1">
    <source>
        <dbReference type="SAM" id="Phobius"/>
    </source>
</evidence>
<feature type="transmembrane region" description="Helical" evidence="1">
    <location>
        <begin position="535"/>
        <end position="558"/>
    </location>
</feature>
<dbReference type="OrthoDB" id="3692311at2759"/>
<evidence type="ECO:0000313" key="3">
    <source>
        <dbReference type="Proteomes" id="UP000700596"/>
    </source>
</evidence>
<gene>
    <name evidence="2" type="ORF">B0J11DRAFT_176211</name>
</gene>
<dbReference type="Proteomes" id="UP000700596">
    <property type="component" value="Unassembled WGS sequence"/>
</dbReference>
<feature type="transmembrane region" description="Helical" evidence="1">
    <location>
        <begin position="68"/>
        <end position="91"/>
    </location>
</feature>
<reference evidence="2" key="1">
    <citation type="journal article" date="2021" name="Nat. Commun.">
        <title>Genetic determinants of endophytism in the Arabidopsis root mycobiome.</title>
        <authorList>
            <person name="Mesny F."/>
            <person name="Miyauchi S."/>
            <person name="Thiergart T."/>
            <person name="Pickel B."/>
            <person name="Atanasova L."/>
            <person name="Karlsson M."/>
            <person name="Huettel B."/>
            <person name="Barry K.W."/>
            <person name="Haridas S."/>
            <person name="Chen C."/>
            <person name="Bauer D."/>
            <person name="Andreopoulos W."/>
            <person name="Pangilinan J."/>
            <person name="LaButti K."/>
            <person name="Riley R."/>
            <person name="Lipzen A."/>
            <person name="Clum A."/>
            <person name="Drula E."/>
            <person name="Henrissat B."/>
            <person name="Kohler A."/>
            <person name="Grigoriev I.V."/>
            <person name="Martin F.M."/>
            <person name="Hacquard S."/>
        </authorList>
    </citation>
    <scope>NUCLEOTIDE SEQUENCE</scope>
    <source>
        <strain evidence="2">MPI-CAGE-CH-0243</strain>
    </source>
</reference>
<protein>
    <submittedName>
        <fullName evidence="2">Uncharacterized protein</fullName>
    </submittedName>
</protein>
<keyword evidence="1" id="KW-1133">Transmembrane helix</keyword>
<accession>A0A9P9EEI5</accession>
<keyword evidence="3" id="KW-1185">Reference proteome</keyword>
<feature type="transmembrane region" description="Helical" evidence="1">
    <location>
        <begin position="167"/>
        <end position="184"/>
    </location>
</feature>
<dbReference type="EMBL" id="JAGMWT010000002">
    <property type="protein sequence ID" value="KAH7135982.1"/>
    <property type="molecule type" value="Genomic_DNA"/>
</dbReference>
<keyword evidence="1" id="KW-0812">Transmembrane</keyword>
<keyword evidence="1" id="KW-0472">Membrane</keyword>
<proteinExistence type="predicted"/>
<comment type="caution">
    <text evidence="2">The sequence shown here is derived from an EMBL/GenBank/DDBJ whole genome shotgun (WGS) entry which is preliminary data.</text>
</comment>